<evidence type="ECO:0000256" key="1">
    <source>
        <dbReference type="SAM" id="Coils"/>
    </source>
</evidence>
<feature type="region of interest" description="Disordered" evidence="2">
    <location>
        <begin position="1"/>
        <end position="53"/>
    </location>
</feature>
<evidence type="ECO:0000313" key="4">
    <source>
        <dbReference type="Proteomes" id="UP000460157"/>
    </source>
</evidence>
<evidence type="ECO:0000313" key="3">
    <source>
        <dbReference type="EMBL" id="MVT27465.1"/>
    </source>
</evidence>
<keyword evidence="4" id="KW-1185">Reference proteome</keyword>
<dbReference type="OrthoDB" id="4965699at2"/>
<gene>
    <name evidence="3" type="ORF">GNZ21_14085</name>
</gene>
<keyword evidence="1" id="KW-0175">Coiled coil</keyword>
<organism evidence="3 4">
    <name type="scientific">Nesterenkonia alkaliphila</name>
    <dbReference type="NCBI Taxonomy" id="1463631"/>
    <lineage>
        <taxon>Bacteria</taxon>
        <taxon>Bacillati</taxon>
        <taxon>Actinomycetota</taxon>
        <taxon>Actinomycetes</taxon>
        <taxon>Micrococcales</taxon>
        <taxon>Micrococcaceae</taxon>
        <taxon>Nesterenkonia</taxon>
    </lineage>
</organism>
<feature type="coiled-coil region" evidence="1">
    <location>
        <begin position="111"/>
        <end position="152"/>
    </location>
</feature>
<sequence>MTEHKDPQQAPENDAATAASAQEAESFPLADPEFEDLLDEEDQQIEPPTDIGENAQQVVTALLGHQQDLVAELRSVYERLEQVREVDYAALEERVKQAESVVEAAPSAAELQELIGLLEGMSGTLKEHENKQAELEQQLRDAREHHATQLAERDARIAAQNARIEELEAGITAAAESAESAHDKLQVLAQETNSSLIHRMGERVSPAAQQARNALSNIRRRFRR</sequence>
<evidence type="ECO:0000256" key="2">
    <source>
        <dbReference type="SAM" id="MobiDB-lite"/>
    </source>
</evidence>
<dbReference type="AlphaFoldDB" id="A0A7K1ULV8"/>
<proteinExistence type="predicted"/>
<reference evidence="3 4" key="1">
    <citation type="submission" date="2019-12" db="EMBL/GenBank/DDBJ databases">
        <title>Nesterenkonia muleiensis sp. nov., a novel actinobacterium isolated from sap of Populus euphratica.</title>
        <authorList>
            <person name="Wang R."/>
        </authorList>
    </citation>
    <scope>NUCLEOTIDE SEQUENCE [LARGE SCALE GENOMIC DNA]</scope>
    <source>
        <strain evidence="3 4">F10</strain>
    </source>
</reference>
<feature type="compositionally biased region" description="Low complexity" evidence="2">
    <location>
        <begin position="15"/>
        <end position="31"/>
    </location>
</feature>
<accession>A0A7K1ULV8</accession>
<name>A0A7K1ULV8_9MICC</name>
<dbReference type="Proteomes" id="UP000460157">
    <property type="component" value="Unassembled WGS sequence"/>
</dbReference>
<protein>
    <submittedName>
        <fullName evidence="3">Uncharacterized protein</fullName>
    </submittedName>
</protein>
<feature type="compositionally biased region" description="Acidic residues" evidence="2">
    <location>
        <begin position="32"/>
        <end position="44"/>
    </location>
</feature>
<dbReference type="EMBL" id="WRPM01000099">
    <property type="protein sequence ID" value="MVT27465.1"/>
    <property type="molecule type" value="Genomic_DNA"/>
</dbReference>
<dbReference type="RefSeq" id="WP_157325449.1">
    <property type="nucleotide sequence ID" value="NZ_BMFX01000012.1"/>
</dbReference>
<comment type="caution">
    <text evidence="3">The sequence shown here is derived from an EMBL/GenBank/DDBJ whole genome shotgun (WGS) entry which is preliminary data.</text>
</comment>